<feature type="domain" description="TubC N-terminal docking" evidence="1">
    <location>
        <begin position="4"/>
        <end position="53"/>
    </location>
</feature>
<proteinExistence type="predicted"/>
<evidence type="ECO:0000313" key="3">
    <source>
        <dbReference type="Proteomes" id="UP000647587"/>
    </source>
</evidence>
<accession>A0ABQ2EUP2</accession>
<organism evidence="2 3">
    <name type="scientific">Deinococcus malanensis</name>
    <dbReference type="NCBI Taxonomy" id="1706855"/>
    <lineage>
        <taxon>Bacteria</taxon>
        <taxon>Thermotogati</taxon>
        <taxon>Deinococcota</taxon>
        <taxon>Deinococci</taxon>
        <taxon>Deinococcales</taxon>
        <taxon>Deinococcaceae</taxon>
        <taxon>Deinococcus</taxon>
    </lineage>
</organism>
<evidence type="ECO:0000259" key="1">
    <source>
        <dbReference type="Pfam" id="PF18563"/>
    </source>
</evidence>
<dbReference type="EMBL" id="BMPP01000007">
    <property type="protein sequence ID" value="GGK25772.1"/>
    <property type="molecule type" value="Genomic_DNA"/>
</dbReference>
<protein>
    <recommendedName>
        <fullName evidence="1">TubC N-terminal docking domain-containing protein</fullName>
    </recommendedName>
</protein>
<dbReference type="Proteomes" id="UP000647587">
    <property type="component" value="Unassembled WGS sequence"/>
</dbReference>
<reference evidence="3" key="1">
    <citation type="journal article" date="2019" name="Int. J. Syst. Evol. Microbiol.">
        <title>The Global Catalogue of Microorganisms (GCM) 10K type strain sequencing project: providing services to taxonomists for standard genome sequencing and annotation.</title>
        <authorList>
            <consortium name="The Broad Institute Genomics Platform"/>
            <consortium name="The Broad Institute Genome Sequencing Center for Infectious Disease"/>
            <person name="Wu L."/>
            <person name="Ma J."/>
        </authorList>
    </citation>
    <scope>NUCLEOTIDE SEQUENCE [LARGE SCALE GENOMIC DNA]</scope>
    <source>
        <strain evidence="3">JCM 30331</strain>
    </source>
</reference>
<keyword evidence="3" id="KW-1185">Reference proteome</keyword>
<gene>
    <name evidence="2" type="ORF">GCM10008955_19370</name>
</gene>
<name>A0ABQ2EUP2_9DEIO</name>
<dbReference type="InterPro" id="IPR044894">
    <property type="entry name" value="TubC_N_sf"/>
</dbReference>
<comment type="caution">
    <text evidence="2">The sequence shown here is derived from an EMBL/GenBank/DDBJ whole genome shotgun (WGS) entry which is preliminary data.</text>
</comment>
<dbReference type="RefSeq" id="WP_189007421.1">
    <property type="nucleotide sequence ID" value="NZ_BMPP01000007.1"/>
</dbReference>
<dbReference type="InterPro" id="IPR041464">
    <property type="entry name" value="TubC_N"/>
</dbReference>
<dbReference type="Gene3D" id="1.10.10.1830">
    <property type="entry name" value="Non-ribosomal peptide synthase, adenylation domain"/>
    <property type="match status" value="1"/>
</dbReference>
<sequence>MVTHELLRELEGRGVRLVVQGDRLVARGPAGAITPDLSEKIKAQKAELLRQLKKGGRAPLSALPEPLVRLVAAAAGDHLNRPAFLPGGMVSNLGSYVLACAALYACGREPDRQLADLWNAHAVWAH</sequence>
<evidence type="ECO:0000313" key="2">
    <source>
        <dbReference type="EMBL" id="GGK25772.1"/>
    </source>
</evidence>
<dbReference type="Pfam" id="PF18563">
    <property type="entry name" value="TubC_N"/>
    <property type="match status" value="1"/>
</dbReference>